<feature type="region of interest" description="Disordered" evidence="1">
    <location>
        <begin position="171"/>
        <end position="286"/>
    </location>
</feature>
<dbReference type="Proteomes" id="UP000663829">
    <property type="component" value="Unassembled WGS sequence"/>
</dbReference>
<dbReference type="AlphaFoldDB" id="A0A814FAX7"/>
<keyword evidence="4" id="KW-1185">Reference proteome</keyword>
<evidence type="ECO:0000313" key="2">
    <source>
        <dbReference type="EMBL" id="CAF0983328.1"/>
    </source>
</evidence>
<protein>
    <submittedName>
        <fullName evidence="2">Uncharacterized protein</fullName>
    </submittedName>
</protein>
<organism evidence="2 4">
    <name type="scientific">Didymodactylos carnosus</name>
    <dbReference type="NCBI Taxonomy" id="1234261"/>
    <lineage>
        <taxon>Eukaryota</taxon>
        <taxon>Metazoa</taxon>
        <taxon>Spiralia</taxon>
        <taxon>Gnathifera</taxon>
        <taxon>Rotifera</taxon>
        <taxon>Eurotatoria</taxon>
        <taxon>Bdelloidea</taxon>
        <taxon>Philodinida</taxon>
        <taxon>Philodinidae</taxon>
        <taxon>Didymodactylos</taxon>
    </lineage>
</organism>
<accession>A0A814FAX7</accession>
<proteinExistence type="predicted"/>
<evidence type="ECO:0000313" key="3">
    <source>
        <dbReference type="EMBL" id="CAF3755741.1"/>
    </source>
</evidence>
<comment type="caution">
    <text evidence="2">The sequence shown here is derived from an EMBL/GenBank/DDBJ whole genome shotgun (WGS) entry which is preliminary data.</text>
</comment>
<evidence type="ECO:0000313" key="4">
    <source>
        <dbReference type="Proteomes" id="UP000663829"/>
    </source>
</evidence>
<dbReference type="EMBL" id="CAJNOQ010002871">
    <property type="protein sequence ID" value="CAF0983328.1"/>
    <property type="molecule type" value="Genomic_DNA"/>
</dbReference>
<name>A0A814FAX7_9BILA</name>
<gene>
    <name evidence="2" type="ORF">GPM918_LOCUS12867</name>
    <name evidence="3" type="ORF">SRO942_LOCUS12867</name>
</gene>
<feature type="compositionally biased region" description="Basic and acidic residues" evidence="1">
    <location>
        <begin position="210"/>
        <end position="223"/>
    </location>
</feature>
<feature type="compositionally biased region" description="Polar residues" evidence="1">
    <location>
        <begin position="243"/>
        <end position="258"/>
    </location>
</feature>
<evidence type="ECO:0000256" key="1">
    <source>
        <dbReference type="SAM" id="MobiDB-lite"/>
    </source>
</evidence>
<reference evidence="2" key="1">
    <citation type="submission" date="2021-02" db="EMBL/GenBank/DDBJ databases">
        <authorList>
            <person name="Nowell W R."/>
        </authorList>
    </citation>
    <scope>NUCLEOTIDE SEQUENCE</scope>
</reference>
<sequence length="286" mass="32564">MDQENTIADKSNSDDEIEVTATIAASTPIIDNINPNINNNYICYITPARQGQEETNLTTSPSPPTNRLHQYKTMTSLRKDRVQGRIQFAVSEIVACSPMKKCKHNNDGEPDFQFPPSPILSLPKQQENVQPQQTKKRQAPIEPNITKSSITIKPPNWMLPEHARQLTASNTPLDAAPKVTTSTFGKPPEHPSKPLPQRRTTNYYFNQIPQEERRYNERQEPIRQRTYYNSNRRPPPRVEKTRFQTGTASNFNSYTNINRYAPPPPPVIQRQRYPQNPSCSIGLAAS</sequence>
<feature type="compositionally biased region" description="Polar residues" evidence="1">
    <location>
        <begin position="198"/>
        <end position="209"/>
    </location>
</feature>
<dbReference type="Proteomes" id="UP000681722">
    <property type="component" value="Unassembled WGS sequence"/>
</dbReference>
<dbReference type="EMBL" id="CAJOBC010002871">
    <property type="protein sequence ID" value="CAF3755741.1"/>
    <property type="molecule type" value="Genomic_DNA"/>
</dbReference>